<reference evidence="3 4" key="1">
    <citation type="submission" date="2018-10" db="EMBL/GenBank/DDBJ databases">
        <title>Isolation, diversity and antifungal activity of actinobacteria from wheat.</title>
        <authorList>
            <person name="Han C."/>
        </authorList>
    </citation>
    <scope>NUCLEOTIDE SEQUENCE [LARGE SCALE GENOMIC DNA]</scope>
    <source>
        <strain evidence="3 4">NEAU-YY56</strain>
    </source>
</reference>
<keyword evidence="2" id="KW-1133">Transmembrane helix</keyword>
<accession>A0A3M2JD32</accession>
<feature type="compositionally biased region" description="Low complexity" evidence="1">
    <location>
        <begin position="1"/>
        <end position="18"/>
    </location>
</feature>
<feature type="transmembrane region" description="Helical" evidence="2">
    <location>
        <begin position="25"/>
        <end position="47"/>
    </location>
</feature>
<dbReference type="RefSeq" id="WP_122149277.1">
    <property type="nucleotide sequence ID" value="NZ_RFFI01000047.1"/>
</dbReference>
<evidence type="ECO:0000256" key="1">
    <source>
        <dbReference type="SAM" id="MobiDB-lite"/>
    </source>
</evidence>
<proteinExistence type="predicted"/>
<comment type="caution">
    <text evidence="3">The sequence shown here is derived from an EMBL/GenBank/DDBJ whole genome shotgun (WGS) entry which is preliminary data.</text>
</comment>
<evidence type="ECO:0000313" key="3">
    <source>
        <dbReference type="EMBL" id="RMI09493.1"/>
    </source>
</evidence>
<keyword evidence="4" id="KW-1185">Reference proteome</keyword>
<protein>
    <submittedName>
        <fullName evidence="3">Uncharacterized protein</fullName>
    </submittedName>
</protein>
<dbReference type="EMBL" id="RFFI01000047">
    <property type="protein sequence ID" value="RMI09493.1"/>
    <property type="molecule type" value="Genomic_DNA"/>
</dbReference>
<sequence length="241" mass="24835">MPTTAAPDPTAPVDGTPTRRPRRRAAVVAGAVVVALGAGAAGVVALLGHREDQAAARATRDAAVAELDQARQDFEDWIDAGHANTEPQGGWVDQALIDDLVAVLERAEAFDTTEPTSGSLAEQADAAEDLRDDVLALTDEVIENITTVGNAQYFGAVAVEQEKYDSALAGLDAALAAADQALAAGTGTPEARDAVTTAVAEARAVRDAERNFQDIDVVINGWKDLATARSRVEAAVGALGA</sequence>
<dbReference type="Proteomes" id="UP000269289">
    <property type="component" value="Unassembled WGS sequence"/>
</dbReference>
<name>A0A3M2JD32_9CELL</name>
<dbReference type="AlphaFoldDB" id="A0A3M2JD32"/>
<evidence type="ECO:0000256" key="2">
    <source>
        <dbReference type="SAM" id="Phobius"/>
    </source>
</evidence>
<keyword evidence="2" id="KW-0812">Transmembrane</keyword>
<organism evidence="3 4">
    <name type="scientific">Cellulomonas triticagri</name>
    <dbReference type="NCBI Taxonomy" id="2483352"/>
    <lineage>
        <taxon>Bacteria</taxon>
        <taxon>Bacillati</taxon>
        <taxon>Actinomycetota</taxon>
        <taxon>Actinomycetes</taxon>
        <taxon>Micrococcales</taxon>
        <taxon>Cellulomonadaceae</taxon>
        <taxon>Cellulomonas</taxon>
    </lineage>
</organism>
<keyword evidence="2" id="KW-0472">Membrane</keyword>
<gene>
    <name evidence="3" type="ORF">EBM89_09930</name>
</gene>
<feature type="region of interest" description="Disordered" evidence="1">
    <location>
        <begin position="1"/>
        <end position="22"/>
    </location>
</feature>
<evidence type="ECO:0000313" key="4">
    <source>
        <dbReference type="Proteomes" id="UP000269289"/>
    </source>
</evidence>